<reference evidence="2 3" key="1">
    <citation type="journal article" date="2014" name="Int. J. Syst. Evol. Microbiol.">
        <title>Streptomyces hoynatensis sp. nov., isolated from deep marine sediment.</title>
        <authorList>
            <person name="Veyisoglu A."/>
            <person name="Sahin N."/>
        </authorList>
    </citation>
    <scope>NUCLEOTIDE SEQUENCE [LARGE SCALE GENOMIC DNA]</scope>
    <source>
        <strain evidence="2 3">KCTC 29097</strain>
    </source>
</reference>
<evidence type="ECO:0000313" key="2">
    <source>
        <dbReference type="EMBL" id="RKN46867.1"/>
    </source>
</evidence>
<protein>
    <submittedName>
        <fullName evidence="2">DUF397 domain-containing protein</fullName>
    </submittedName>
</protein>
<dbReference type="AlphaFoldDB" id="A0A3A9ZHN6"/>
<dbReference type="InterPro" id="IPR007278">
    <property type="entry name" value="DUF397"/>
</dbReference>
<dbReference type="RefSeq" id="WP_120674471.1">
    <property type="nucleotide sequence ID" value="NZ_RBAL01000001.1"/>
</dbReference>
<name>A0A3A9ZHN6_9ACTN</name>
<dbReference type="Pfam" id="PF04149">
    <property type="entry name" value="DUF397"/>
    <property type="match status" value="1"/>
</dbReference>
<evidence type="ECO:0000313" key="3">
    <source>
        <dbReference type="Proteomes" id="UP000272474"/>
    </source>
</evidence>
<evidence type="ECO:0000259" key="1">
    <source>
        <dbReference type="Pfam" id="PF04149"/>
    </source>
</evidence>
<proteinExistence type="predicted"/>
<accession>A0A3A9ZHN6</accession>
<keyword evidence="3" id="KW-1185">Reference proteome</keyword>
<gene>
    <name evidence="2" type="ORF">D7294_01225</name>
</gene>
<dbReference type="OrthoDB" id="4323652at2"/>
<dbReference type="EMBL" id="RBAL01000001">
    <property type="protein sequence ID" value="RKN46867.1"/>
    <property type="molecule type" value="Genomic_DNA"/>
</dbReference>
<dbReference type="Proteomes" id="UP000272474">
    <property type="component" value="Unassembled WGS sequence"/>
</dbReference>
<comment type="caution">
    <text evidence="2">The sequence shown here is derived from an EMBL/GenBank/DDBJ whole genome shotgun (WGS) entry which is preliminary data.</text>
</comment>
<feature type="domain" description="DUF397" evidence="1">
    <location>
        <begin position="10"/>
        <end position="62"/>
    </location>
</feature>
<sequence>MSDLNRAPGLKWATSSYSGNGSQCIEVAALSGAVAMRDTKNQSRGPVLTVPGAAWRAFVGAAVNDRLRA</sequence>
<organism evidence="2 3">
    <name type="scientific">Streptomyces hoynatensis</name>
    <dbReference type="NCBI Taxonomy" id="1141874"/>
    <lineage>
        <taxon>Bacteria</taxon>
        <taxon>Bacillati</taxon>
        <taxon>Actinomycetota</taxon>
        <taxon>Actinomycetes</taxon>
        <taxon>Kitasatosporales</taxon>
        <taxon>Streptomycetaceae</taxon>
        <taxon>Streptomyces</taxon>
    </lineage>
</organism>